<feature type="compositionally biased region" description="Basic residues" evidence="1">
    <location>
        <begin position="70"/>
        <end position="82"/>
    </location>
</feature>
<dbReference type="Proteomes" id="UP000245697">
    <property type="component" value="Unassembled WGS sequence"/>
</dbReference>
<keyword evidence="3" id="KW-1185">Reference proteome</keyword>
<evidence type="ECO:0000313" key="3">
    <source>
        <dbReference type="Proteomes" id="UP000245697"/>
    </source>
</evidence>
<reference evidence="2 3" key="1">
    <citation type="submission" date="2018-05" db="EMBL/GenBank/DDBJ databases">
        <title>Genomic Encyclopedia of Archaeal and Bacterial Type Strains, Phase II (KMG-II): from individual species to whole genera.</title>
        <authorList>
            <person name="Goeker M."/>
        </authorList>
    </citation>
    <scope>NUCLEOTIDE SEQUENCE [LARGE SCALE GENOMIC DNA]</scope>
    <source>
        <strain evidence="2 3">DSM 45184</strain>
    </source>
</reference>
<accession>A0A316FKS1</accession>
<protein>
    <submittedName>
        <fullName evidence="2">Uncharacterized protein</fullName>
    </submittedName>
</protein>
<gene>
    <name evidence="2" type="ORF">BC793_104204</name>
</gene>
<dbReference type="AlphaFoldDB" id="A0A316FKS1"/>
<evidence type="ECO:0000256" key="1">
    <source>
        <dbReference type="SAM" id="MobiDB-lite"/>
    </source>
</evidence>
<feature type="region of interest" description="Disordered" evidence="1">
    <location>
        <begin position="45"/>
        <end position="168"/>
    </location>
</feature>
<dbReference type="EMBL" id="QGGR01000004">
    <property type="protein sequence ID" value="PWK49531.1"/>
    <property type="molecule type" value="Genomic_DNA"/>
</dbReference>
<feature type="compositionally biased region" description="Basic and acidic residues" evidence="1">
    <location>
        <begin position="89"/>
        <end position="100"/>
    </location>
</feature>
<organism evidence="2 3">
    <name type="scientific">Actinoplanes xinjiangensis</name>
    <dbReference type="NCBI Taxonomy" id="512350"/>
    <lineage>
        <taxon>Bacteria</taxon>
        <taxon>Bacillati</taxon>
        <taxon>Actinomycetota</taxon>
        <taxon>Actinomycetes</taxon>
        <taxon>Micromonosporales</taxon>
        <taxon>Micromonosporaceae</taxon>
        <taxon>Actinoplanes</taxon>
    </lineage>
</organism>
<evidence type="ECO:0000313" key="2">
    <source>
        <dbReference type="EMBL" id="PWK49531.1"/>
    </source>
</evidence>
<name>A0A316FKS1_9ACTN</name>
<proteinExistence type="predicted"/>
<sequence>MAVTGLNAAVGLRHRRPLAATPTGRGNIPALTPNFQSLFRYGHTSRRTSAAPGLPRTATGGPDRNASAGPRRHSPPHPRPSHTRNPSRAARDRPRADDSHPAGPHRCLNRAETTLTASRISPAGSHRCLKHRETAVTTSRISPAGSHRCLKRRETTVTTSRTSAAGSHRCLERRETAVGTSRASAAGFHRCLERRETAVGASRASAAGFHRCLERRETAVGASRACWAVPAGSGRGSRGPLGAGRSLGYERGSATVGWVERAHMPGGRAGGRRDRRRRGVGPGRALLRSGVGWPVPLLFDASTPGQLAYRDG</sequence>
<feature type="region of interest" description="Disordered" evidence="1">
    <location>
        <begin position="263"/>
        <end position="285"/>
    </location>
</feature>
<comment type="caution">
    <text evidence="2">The sequence shown here is derived from an EMBL/GenBank/DDBJ whole genome shotgun (WGS) entry which is preliminary data.</text>
</comment>